<accession>A0ABM3VFA8</accession>
<evidence type="ECO:0000313" key="9">
    <source>
        <dbReference type="Proteomes" id="UP001652621"/>
    </source>
</evidence>
<feature type="region of interest" description="Disordered" evidence="6">
    <location>
        <begin position="160"/>
        <end position="232"/>
    </location>
</feature>
<dbReference type="InterPro" id="IPR008974">
    <property type="entry name" value="TRAF-like"/>
</dbReference>
<feature type="region of interest" description="Disordered" evidence="6">
    <location>
        <begin position="68"/>
        <end position="94"/>
    </location>
</feature>
<dbReference type="Gene3D" id="6.10.250.3030">
    <property type="match status" value="1"/>
</dbReference>
<feature type="compositionally biased region" description="Low complexity" evidence="6">
    <location>
        <begin position="13"/>
        <end position="34"/>
    </location>
</feature>
<proteinExistence type="inferred from homology"/>
<feature type="compositionally biased region" description="Polar residues" evidence="6">
    <location>
        <begin position="214"/>
        <end position="232"/>
    </location>
</feature>
<dbReference type="PANTHER" id="PTHR24413">
    <property type="entry name" value="SPECKLE-TYPE POZ PROTEIN"/>
    <property type="match status" value="1"/>
</dbReference>
<feature type="domain" description="BTB" evidence="7">
    <location>
        <begin position="822"/>
        <end position="884"/>
    </location>
</feature>
<dbReference type="PROSITE" id="PS50144">
    <property type="entry name" value="MATH"/>
    <property type="match status" value="1"/>
</dbReference>
<gene>
    <name evidence="10" type="primary">LOC131805390</name>
</gene>
<evidence type="ECO:0000259" key="8">
    <source>
        <dbReference type="PROSITE" id="PS50144"/>
    </source>
</evidence>
<dbReference type="Gene3D" id="3.30.710.10">
    <property type="entry name" value="Potassium Channel Kv1.1, Chain A"/>
    <property type="match status" value="1"/>
</dbReference>
<feature type="compositionally biased region" description="Low complexity" evidence="6">
    <location>
        <begin position="382"/>
        <end position="419"/>
    </location>
</feature>
<organism evidence="9 10">
    <name type="scientific">Musca domestica</name>
    <name type="common">House fly</name>
    <dbReference type="NCBI Taxonomy" id="7370"/>
    <lineage>
        <taxon>Eukaryota</taxon>
        <taxon>Metazoa</taxon>
        <taxon>Ecdysozoa</taxon>
        <taxon>Arthropoda</taxon>
        <taxon>Hexapoda</taxon>
        <taxon>Insecta</taxon>
        <taxon>Pterygota</taxon>
        <taxon>Neoptera</taxon>
        <taxon>Endopterygota</taxon>
        <taxon>Diptera</taxon>
        <taxon>Brachycera</taxon>
        <taxon>Muscomorpha</taxon>
        <taxon>Muscoidea</taxon>
        <taxon>Muscidae</taxon>
        <taxon>Musca</taxon>
    </lineage>
</organism>
<feature type="region of interest" description="Disordered" evidence="6">
    <location>
        <begin position="1"/>
        <end position="34"/>
    </location>
</feature>
<feature type="compositionally biased region" description="Low complexity" evidence="6">
    <location>
        <begin position="453"/>
        <end position="486"/>
    </location>
</feature>
<dbReference type="SUPFAM" id="SSF54695">
    <property type="entry name" value="POZ domain"/>
    <property type="match status" value="1"/>
</dbReference>
<dbReference type="Pfam" id="PF24570">
    <property type="entry name" value="BACK_BPM_SPOP"/>
    <property type="match status" value="1"/>
</dbReference>
<name>A0ABM3VFA8_MUSDO</name>
<feature type="compositionally biased region" description="Low complexity" evidence="6">
    <location>
        <begin position="308"/>
        <end position="347"/>
    </location>
</feature>
<evidence type="ECO:0000256" key="6">
    <source>
        <dbReference type="SAM" id="MobiDB-lite"/>
    </source>
</evidence>
<dbReference type="InterPro" id="IPR000210">
    <property type="entry name" value="BTB/POZ_dom"/>
</dbReference>
<feature type="compositionally biased region" description="Low complexity" evidence="6">
    <location>
        <begin position="516"/>
        <end position="549"/>
    </location>
</feature>
<feature type="compositionally biased region" description="Basic residues" evidence="6">
    <location>
        <begin position="490"/>
        <end position="508"/>
    </location>
</feature>
<dbReference type="GeneID" id="131805390"/>
<sequence length="996" mass="107403">MFDPFVKIKKKPNNTSTTNNNNNNNANNNTVNGNNNLIVQSLEDNFLPNLNDISSVDAELDDDCFCLTPPATTPTTPTQQQQQHSSSTATPALSAALAQPSTSSAAAAAAAASASYSATTSPAASPLKDLTSSSATSTTCSRLQQLIAAPPIIQTPHLRQQQQLLSPPTPPPSTPPTPALLQQQLQNNCSQLPSTSSASSSSKTVATPLLSPNAVPQQQPTSVLQQHLGHTNASSHAAEQAIVAAAAAAIGGSPSRPNLQTLAQHLASPPQNHLNQSSANVSVSAPTSPLLQEIFNSNNLQNVLTRQSSSASNSSTNTTNSSSTTTTSSSSSAASSPSSSSSSANSTLRSLVANPPASLITSSTTLNSIIANRLNSPPNAITGSSTSSSSSSLASTSGSSSTSTSNTSSSSSSNSSSSSFQQQHSALTNSITHRIHQSIRRHLNQQSNSLATNSQQHNGHNQQQQRLLQHSQYQQQQYSQNHLQQEQRQHHSSRHSHQQQQHHHHHHQQQQLPQFSASGSLANSSSGSASSASSSSSSSSSSSNSNSNSPVCVVLLVKCPNSKEYCNALQAHQNHNLIPPATLQQLQQQHQHCCDNKRLPVNECQASQTARVTSNLNASSSTMAVSRVPSPPLPEVNTPVAENWCYTQVKVVKFSYMWTINNFSFCREEMGEVLKSSTFSAGANDKLKWCLRVNPKGLDEESKDYLSLYLLLVSCNKSEVRAKFKFSILNAKREETKAMESQRAYRFVQGKDWGFKKFIRRDFLLDEANGLLPEDKLTIFCEVSVVADSVNISGQSNIVQFKVPECKLSEDLGNLFDNEKFSDVTLAVGGREFQAHKAILAARSDVFAAMFEHEMEERKLNRVAITDVDHEVLKEMLRFIYTGKAPNLDKMADDLLAAADKYALEKLKVMCEEALCVNLSVETAAETLILADLHSADQLKAQTIDFINTHATDVMETQGWQNMITTHSHLIAEAFRALATQQIPPIGPPRKRVKMS</sequence>
<comment type="subcellular location">
    <subcellularLocation>
        <location evidence="1">Nucleus</location>
    </subcellularLocation>
</comment>
<comment type="similarity">
    <text evidence="3">Belongs to the Tdpoz family.</text>
</comment>
<dbReference type="Proteomes" id="UP001652621">
    <property type="component" value="Unplaced"/>
</dbReference>
<dbReference type="SMART" id="SM00225">
    <property type="entry name" value="BTB"/>
    <property type="match status" value="1"/>
</dbReference>
<feature type="region of interest" description="Disordered" evidence="6">
    <location>
        <begin position="381"/>
        <end position="427"/>
    </location>
</feature>
<evidence type="ECO:0000256" key="1">
    <source>
        <dbReference type="ARBA" id="ARBA00004123"/>
    </source>
</evidence>
<dbReference type="Pfam" id="PF22486">
    <property type="entry name" value="MATH_2"/>
    <property type="match status" value="1"/>
</dbReference>
<dbReference type="RefSeq" id="XP_058984485.1">
    <property type="nucleotide sequence ID" value="XM_059128502.1"/>
</dbReference>
<evidence type="ECO:0000256" key="2">
    <source>
        <dbReference type="ARBA" id="ARBA00004906"/>
    </source>
</evidence>
<dbReference type="Gene3D" id="2.60.210.10">
    <property type="entry name" value="Apoptosis, Tumor Necrosis Factor Receptor Associated Protein 2, Chain A"/>
    <property type="match status" value="1"/>
</dbReference>
<feature type="region of interest" description="Disordered" evidence="6">
    <location>
        <begin position="266"/>
        <end position="285"/>
    </location>
</feature>
<keyword evidence="4" id="KW-0833">Ubl conjugation pathway</keyword>
<reference evidence="10" key="1">
    <citation type="submission" date="2025-08" db="UniProtKB">
        <authorList>
            <consortium name="RefSeq"/>
        </authorList>
    </citation>
    <scope>IDENTIFICATION</scope>
    <source>
        <strain evidence="10">Aabys</strain>
        <tissue evidence="10">Whole body</tissue>
    </source>
</reference>
<protein>
    <submittedName>
        <fullName evidence="10">Protein roadkill-like isoform X1</fullName>
    </submittedName>
</protein>
<feature type="region of interest" description="Disordered" evidence="6">
    <location>
        <begin position="305"/>
        <end position="347"/>
    </location>
</feature>
<feature type="compositionally biased region" description="Pro residues" evidence="6">
    <location>
        <begin position="167"/>
        <end position="178"/>
    </location>
</feature>
<dbReference type="InterPro" id="IPR011333">
    <property type="entry name" value="SKP1/BTB/POZ_sf"/>
</dbReference>
<evidence type="ECO:0000256" key="4">
    <source>
        <dbReference type="ARBA" id="ARBA00022786"/>
    </source>
</evidence>
<dbReference type="SUPFAM" id="SSF49599">
    <property type="entry name" value="TRAF domain-like"/>
    <property type="match status" value="1"/>
</dbReference>
<dbReference type="PROSITE" id="PS50097">
    <property type="entry name" value="BTB"/>
    <property type="match status" value="1"/>
</dbReference>
<dbReference type="InterPro" id="IPR002083">
    <property type="entry name" value="MATH/TRAF_dom"/>
</dbReference>
<dbReference type="Gene3D" id="6.20.250.50">
    <property type="match status" value="1"/>
</dbReference>
<evidence type="ECO:0000313" key="10">
    <source>
        <dbReference type="RefSeq" id="XP_058984485.1"/>
    </source>
</evidence>
<feature type="compositionally biased region" description="Low complexity" evidence="6">
    <location>
        <begin position="179"/>
        <end position="202"/>
    </location>
</feature>
<evidence type="ECO:0000256" key="5">
    <source>
        <dbReference type="ARBA" id="ARBA00023242"/>
    </source>
</evidence>
<feature type="domain" description="MATH" evidence="8">
    <location>
        <begin position="653"/>
        <end position="783"/>
    </location>
</feature>
<comment type="pathway">
    <text evidence="2">Protein modification; protein ubiquitination.</text>
</comment>
<evidence type="ECO:0000256" key="3">
    <source>
        <dbReference type="ARBA" id="ARBA00010846"/>
    </source>
</evidence>
<feature type="region of interest" description="Disordered" evidence="6">
    <location>
        <begin position="440"/>
        <end position="549"/>
    </location>
</feature>
<dbReference type="SMART" id="SM00061">
    <property type="entry name" value="MATH"/>
    <property type="match status" value="1"/>
</dbReference>
<dbReference type="CDD" id="cd18345">
    <property type="entry name" value="BTB_POZ_roadkill-like"/>
    <property type="match status" value="1"/>
</dbReference>
<evidence type="ECO:0000259" key="7">
    <source>
        <dbReference type="PROSITE" id="PS50097"/>
    </source>
</evidence>
<keyword evidence="9" id="KW-1185">Reference proteome</keyword>
<dbReference type="InterPro" id="IPR056423">
    <property type="entry name" value="BACK_BPM_SPOP"/>
</dbReference>
<keyword evidence="5" id="KW-0539">Nucleus</keyword>
<dbReference type="Pfam" id="PF00651">
    <property type="entry name" value="BTB"/>
    <property type="match status" value="1"/>
</dbReference>
<dbReference type="CDD" id="cd03774">
    <property type="entry name" value="MATH_SPOP"/>
    <property type="match status" value="1"/>
</dbReference>